<feature type="compositionally biased region" description="Basic and acidic residues" evidence="1">
    <location>
        <begin position="70"/>
        <end position="79"/>
    </location>
</feature>
<reference evidence="3" key="1">
    <citation type="submission" date="2017-09" db="EMBL/GenBank/DDBJ databases">
        <title>FDA dAtabase for Regulatory Grade micrObial Sequences (FDA-ARGOS): Supporting development and validation of Infectious Disease Dx tests.</title>
        <authorList>
            <person name="Minogue T."/>
            <person name="Wolcott M."/>
            <person name="Wasieloski L."/>
            <person name="Aguilar W."/>
            <person name="Moore D."/>
            <person name="Tallon L."/>
            <person name="Sadzewicz L."/>
            <person name="Ott S."/>
            <person name="Zhao X."/>
            <person name="Nagaraj S."/>
            <person name="Vavikolanu K."/>
            <person name="Aluvathingal J."/>
            <person name="Nadendla S."/>
            <person name="Sichtig H."/>
        </authorList>
    </citation>
    <scope>NUCLEOTIDE SEQUENCE [LARGE SCALE GENOMIC DNA]</scope>
    <source>
        <strain evidence="3">FDAARGOS_394</strain>
    </source>
</reference>
<evidence type="ECO:0000313" key="2">
    <source>
        <dbReference type="EMBL" id="PEH87393.1"/>
    </source>
</evidence>
<proteinExistence type="predicted"/>
<dbReference type="RefSeq" id="WP_066541248.1">
    <property type="nucleotide sequence ID" value="NZ_JAOBYP010000004.1"/>
</dbReference>
<dbReference type="STRING" id="1219032.GCA_001515545_03770"/>
<dbReference type="AlphaFoldDB" id="A0A2A7UQ49"/>
<evidence type="ECO:0000256" key="1">
    <source>
        <dbReference type="SAM" id="MobiDB-lite"/>
    </source>
</evidence>
<dbReference type="GeneID" id="80803331"/>
<protein>
    <recommendedName>
        <fullName evidence="4">DUF2946 domain-containing protein</fullName>
    </recommendedName>
</protein>
<dbReference type="Proteomes" id="UP000220246">
    <property type="component" value="Unassembled WGS sequence"/>
</dbReference>
<name>A0A2A7UQ49_COMTR</name>
<evidence type="ECO:0000313" key="3">
    <source>
        <dbReference type="Proteomes" id="UP000220246"/>
    </source>
</evidence>
<organism evidence="2 3">
    <name type="scientific">Comamonas terrigena</name>
    <dbReference type="NCBI Taxonomy" id="32013"/>
    <lineage>
        <taxon>Bacteria</taxon>
        <taxon>Pseudomonadati</taxon>
        <taxon>Pseudomonadota</taxon>
        <taxon>Betaproteobacteria</taxon>
        <taxon>Burkholderiales</taxon>
        <taxon>Comamonadaceae</taxon>
        <taxon>Comamonas</taxon>
    </lineage>
</organism>
<evidence type="ECO:0008006" key="4">
    <source>
        <dbReference type="Google" id="ProtNLM"/>
    </source>
</evidence>
<comment type="caution">
    <text evidence="2">The sequence shown here is derived from an EMBL/GenBank/DDBJ whole genome shotgun (WGS) entry which is preliminary data.</text>
</comment>
<dbReference type="EMBL" id="PDEA01000001">
    <property type="protein sequence ID" value="PEH87393.1"/>
    <property type="molecule type" value="Genomic_DNA"/>
</dbReference>
<feature type="region of interest" description="Disordered" evidence="1">
    <location>
        <begin position="51"/>
        <end position="95"/>
    </location>
</feature>
<sequence>MLEQIRRNRRLGTTVLLLCVALWLVALWAGVRVRAMPGPVAAMAPASLAEAHGTGHTGGSHGSHSAQQTHDSHDRHSAAEPDAGSASEPAHEHGGHHGPDCVLCIALSPPAAVAVLVYRPPVPRQGLGWHAPAQPPLSRLAAAPLPARGPPAAFHA</sequence>
<keyword evidence="3" id="KW-1185">Reference proteome</keyword>
<accession>A0A2A7UQ49</accession>
<gene>
    <name evidence="2" type="ORF">CRM82_01085</name>
</gene>